<reference evidence="1" key="1">
    <citation type="submission" date="2019-12" db="EMBL/GenBank/DDBJ databases">
        <title>An insight into the sialome of adult female Ixodes ricinus ticks feeding for 6 days.</title>
        <authorList>
            <person name="Perner J."/>
            <person name="Ribeiro J.M.C."/>
        </authorList>
    </citation>
    <scope>NUCLEOTIDE SEQUENCE</scope>
    <source>
        <strain evidence="1">Semi-engorged</strain>
        <tissue evidence="1">Salivary glands</tissue>
    </source>
</reference>
<sequence>MVVVVKALVVQLALFLVALILALGLLRTPLLLGIVHLVDVLVGLDEVYAELAQGCLPRVSELVGEEWVLVLGVRRHGCQLVLRHQASVRGHPLAAHPRLRRLRQGRLLRLLFSSPRVIQSCFNPLQSVGNPIKNNPQRTHTK</sequence>
<proteinExistence type="predicted"/>
<organism evidence="1">
    <name type="scientific">Ixodes ricinus</name>
    <name type="common">Common tick</name>
    <name type="synonym">Acarus ricinus</name>
    <dbReference type="NCBI Taxonomy" id="34613"/>
    <lineage>
        <taxon>Eukaryota</taxon>
        <taxon>Metazoa</taxon>
        <taxon>Ecdysozoa</taxon>
        <taxon>Arthropoda</taxon>
        <taxon>Chelicerata</taxon>
        <taxon>Arachnida</taxon>
        <taxon>Acari</taxon>
        <taxon>Parasitiformes</taxon>
        <taxon>Ixodida</taxon>
        <taxon>Ixodoidea</taxon>
        <taxon>Ixodidae</taxon>
        <taxon>Ixodinae</taxon>
        <taxon>Ixodes</taxon>
    </lineage>
</organism>
<name>A0A6B0UU66_IXORI</name>
<evidence type="ECO:0000313" key="1">
    <source>
        <dbReference type="EMBL" id="MXU93205.1"/>
    </source>
</evidence>
<accession>A0A6B0UU66</accession>
<dbReference type="EMBL" id="GIFC01011122">
    <property type="protein sequence ID" value="MXU93205.1"/>
    <property type="molecule type" value="Transcribed_RNA"/>
</dbReference>
<protein>
    <submittedName>
        <fullName evidence="1">Putative secreted protein</fullName>
    </submittedName>
</protein>
<dbReference type="AlphaFoldDB" id="A0A6B0UU66"/>